<evidence type="ECO:0000256" key="1">
    <source>
        <dbReference type="ARBA" id="ARBA00022801"/>
    </source>
</evidence>
<dbReference type="InterPro" id="IPR050300">
    <property type="entry name" value="GDXG_lipolytic_enzyme"/>
</dbReference>
<sequence>MHTHRLMVFVSVLVLACANTDGEDASAIRTSTLDLEYRNVDGISLKLDLLLPKHPSSIASPCVVFVHGGGWGNGDKTIGTRIAGWLTEHGFAVASIGQRSTKVAQWPAQIDDCYAAVRWVRDHASDYHLDPDRVGAWGSSSGGHLAALMGTRPCPDPETTSSRVNAVCDWFGPTDLLSMPANTLGNGRTQADIAKSNGARLLGATVLEVPQRAKDASALDQVSEDDAAFLIMHGDQDNSVPIEQSQKLHSKLVRHGVESQLEIIPGSGHGGKEFQSERSRSLILRFFQSHLMGNWPQGIGPQGNFNVSQAIAPTKWSVVKNENVRWRKVLPETGQSTVVTWGDRLFFTTMKPVQQDSETGSDMVAWCCNADTGETMWTRDLRADHPLRLSGCFGDSTSPPPLTDGQRVCFFNASGRIACFDYEGKLLWQNDMMPVSRTQPFLSNGQVVFIHQSYMPNSEGHFTHDHKDAASDHWTQLQALDIATGSPIWRTKCGVNMGCVPLPTSLSDGRRVILVGRGGGHSPPEKPDGISLVSAIDGSTIWTLPIENFMSTMSLNVFGDRALVFDGGDHLWIDVFTGKVARRESFTANVDLRRNTSSNAGRPLWESETVSIDLGTSSRAIIQQSNVLAGHYHYFRSYTQPWLGRVNVITGVAEYLQIPVQLNRANDKDVDRWLWNESEMSDHEIEVQHQMMRKPTKSLPIQHWAFEPNEMRNASGALVMGDSRSRGNGWGHHASAVPTVVGQHMYVPTMSGTVYVIRWNNETLDETSIIGINDLGPLGKSFNRGSLSYHRGRLYAHTIQELICLE</sequence>
<evidence type="ECO:0000259" key="3">
    <source>
        <dbReference type="Pfam" id="PF20434"/>
    </source>
</evidence>
<dbReference type="Gene3D" id="2.130.10.10">
    <property type="entry name" value="YVTN repeat-like/Quinoprotein amine dehydrogenase"/>
    <property type="match status" value="1"/>
</dbReference>
<evidence type="ECO:0000313" key="5">
    <source>
        <dbReference type="Proteomes" id="UP000316598"/>
    </source>
</evidence>
<reference evidence="4 5" key="1">
    <citation type="submission" date="2019-02" db="EMBL/GenBank/DDBJ databases">
        <title>Deep-cultivation of Planctomycetes and their phenomic and genomic characterization uncovers novel biology.</title>
        <authorList>
            <person name="Wiegand S."/>
            <person name="Jogler M."/>
            <person name="Boedeker C."/>
            <person name="Pinto D."/>
            <person name="Vollmers J."/>
            <person name="Rivas-Marin E."/>
            <person name="Kohn T."/>
            <person name="Peeters S.H."/>
            <person name="Heuer A."/>
            <person name="Rast P."/>
            <person name="Oberbeckmann S."/>
            <person name="Bunk B."/>
            <person name="Jeske O."/>
            <person name="Meyerdierks A."/>
            <person name="Storesund J.E."/>
            <person name="Kallscheuer N."/>
            <person name="Luecker S."/>
            <person name="Lage O.M."/>
            <person name="Pohl T."/>
            <person name="Merkel B.J."/>
            <person name="Hornburger P."/>
            <person name="Mueller R.-W."/>
            <person name="Bruemmer F."/>
            <person name="Labrenz M."/>
            <person name="Spormann A.M."/>
            <person name="Op Den Camp H."/>
            <person name="Overmann J."/>
            <person name="Amann R."/>
            <person name="Jetten M.S.M."/>
            <person name="Mascher T."/>
            <person name="Medema M.H."/>
            <person name="Devos D.P."/>
            <person name="Kaster A.-K."/>
            <person name="Ovreas L."/>
            <person name="Rohde M."/>
            <person name="Galperin M.Y."/>
            <person name="Jogler C."/>
        </authorList>
    </citation>
    <scope>NUCLEOTIDE SEQUENCE [LARGE SCALE GENOMIC DNA]</scope>
    <source>
        <strain evidence="4 5">Pla22</strain>
    </source>
</reference>
<dbReference type="EC" id="3.1.1.1" evidence="4"/>
<dbReference type="PANTHER" id="PTHR48081:SF13">
    <property type="entry name" value="ALPHA_BETA HYDROLASE"/>
    <property type="match status" value="1"/>
</dbReference>
<dbReference type="AlphaFoldDB" id="A0A5C5WYN4"/>
<dbReference type="OrthoDB" id="241360at2"/>
<proteinExistence type="predicted"/>
<dbReference type="Gene3D" id="3.40.50.1820">
    <property type="entry name" value="alpha/beta hydrolase"/>
    <property type="match status" value="1"/>
</dbReference>
<dbReference type="InterPro" id="IPR015943">
    <property type="entry name" value="WD40/YVTN_repeat-like_dom_sf"/>
</dbReference>
<dbReference type="GO" id="GO:0106435">
    <property type="term" value="F:carboxylesterase activity"/>
    <property type="evidence" value="ECO:0007669"/>
    <property type="project" value="UniProtKB-EC"/>
</dbReference>
<dbReference type="EMBL" id="SJPI01000001">
    <property type="protein sequence ID" value="TWT55191.1"/>
    <property type="molecule type" value="Genomic_DNA"/>
</dbReference>
<gene>
    <name evidence="4" type="primary">nlhH_3</name>
    <name evidence="4" type="ORF">Pla22_28460</name>
</gene>
<accession>A0A5C5WYN4</accession>
<dbReference type="PANTHER" id="PTHR48081">
    <property type="entry name" value="AB HYDROLASE SUPERFAMILY PROTEIN C4A8.06C"/>
    <property type="match status" value="1"/>
</dbReference>
<feature type="domain" description="Pyrrolo-quinoline quinone repeat" evidence="2">
    <location>
        <begin position="414"/>
        <end position="610"/>
    </location>
</feature>
<dbReference type="InterPro" id="IPR049492">
    <property type="entry name" value="BD-FAE-like_dom"/>
</dbReference>
<dbReference type="InterPro" id="IPR029058">
    <property type="entry name" value="AB_hydrolase_fold"/>
</dbReference>
<protein>
    <submittedName>
        <fullName evidence="4">Carboxylesterase NlhH</fullName>
        <ecNumber evidence="4">3.1.1.1</ecNumber>
    </submittedName>
</protein>
<dbReference type="Pfam" id="PF13360">
    <property type="entry name" value="PQQ_2"/>
    <property type="match status" value="1"/>
</dbReference>
<comment type="caution">
    <text evidence="4">The sequence shown here is derived from an EMBL/GenBank/DDBJ whole genome shotgun (WGS) entry which is preliminary data.</text>
</comment>
<name>A0A5C5WYN4_9BACT</name>
<dbReference type="Pfam" id="PF20434">
    <property type="entry name" value="BD-FAE"/>
    <property type="match status" value="1"/>
</dbReference>
<evidence type="ECO:0000313" key="4">
    <source>
        <dbReference type="EMBL" id="TWT55191.1"/>
    </source>
</evidence>
<keyword evidence="1 4" id="KW-0378">Hydrolase</keyword>
<dbReference type="SUPFAM" id="SSF53474">
    <property type="entry name" value="alpha/beta-Hydrolases"/>
    <property type="match status" value="1"/>
</dbReference>
<feature type="domain" description="BD-FAE-like" evidence="3">
    <location>
        <begin position="47"/>
        <end position="252"/>
    </location>
</feature>
<dbReference type="Proteomes" id="UP000316598">
    <property type="component" value="Unassembled WGS sequence"/>
</dbReference>
<evidence type="ECO:0000259" key="2">
    <source>
        <dbReference type="Pfam" id="PF13360"/>
    </source>
</evidence>
<organism evidence="4 5">
    <name type="scientific">Rubripirellula amarantea</name>
    <dbReference type="NCBI Taxonomy" id="2527999"/>
    <lineage>
        <taxon>Bacteria</taxon>
        <taxon>Pseudomonadati</taxon>
        <taxon>Planctomycetota</taxon>
        <taxon>Planctomycetia</taxon>
        <taxon>Pirellulales</taxon>
        <taxon>Pirellulaceae</taxon>
        <taxon>Rubripirellula</taxon>
    </lineage>
</organism>
<dbReference type="PROSITE" id="PS51257">
    <property type="entry name" value="PROKAR_LIPOPROTEIN"/>
    <property type="match status" value="1"/>
</dbReference>
<keyword evidence="5" id="KW-1185">Reference proteome</keyword>
<dbReference type="InterPro" id="IPR002372">
    <property type="entry name" value="PQQ_rpt_dom"/>
</dbReference>
<dbReference type="SUPFAM" id="SSF50998">
    <property type="entry name" value="Quinoprotein alcohol dehydrogenase-like"/>
    <property type="match status" value="1"/>
</dbReference>
<dbReference type="InterPro" id="IPR011047">
    <property type="entry name" value="Quinoprotein_ADH-like_sf"/>
</dbReference>